<feature type="transmembrane region" description="Helical" evidence="1">
    <location>
        <begin position="324"/>
        <end position="346"/>
    </location>
</feature>
<keyword evidence="3" id="KW-1185">Reference proteome</keyword>
<feature type="transmembrane region" description="Helical" evidence="1">
    <location>
        <begin position="118"/>
        <end position="136"/>
    </location>
</feature>
<accession>A4J9R0</accession>
<organism evidence="2 3">
    <name type="scientific">Desulforamulus reducens (strain ATCC BAA-1160 / DSM 100696 / MI-1)</name>
    <name type="common">Desulfotomaculum reducens</name>
    <dbReference type="NCBI Taxonomy" id="349161"/>
    <lineage>
        <taxon>Bacteria</taxon>
        <taxon>Bacillati</taxon>
        <taxon>Bacillota</taxon>
        <taxon>Clostridia</taxon>
        <taxon>Eubacteriales</taxon>
        <taxon>Peptococcaceae</taxon>
        <taxon>Desulforamulus</taxon>
    </lineage>
</organism>
<dbReference type="PANTHER" id="PTHR37814">
    <property type="entry name" value="CONSERVED MEMBRANE PROTEIN"/>
    <property type="match status" value="1"/>
</dbReference>
<dbReference type="Proteomes" id="UP000001556">
    <property type="component" value="Chromosome"/>
</dbReference>
<evidence type="ECO:0008006" key="4">
    <source>
        <dbReference type="Google" id="ProtNLM"/>
    </source>
</evidence>
<protein>
    <recommendedName>
        <fullName evidence="4">Membrane protein YkvI</fullName>
    </recommendedName>
</protein>
<reference evidence="2 3" key="1">
    <citation type="submission" date="2007-03" db="EMBL/GenBank/DDBJ databases">
        <title>Complete sequence of Desulfotomaculum reducens MI-1.</title>
        <authorList>
            <consortium name="US DOE Joint Genome Institute"/>
            <person name="Copeland A."/>
            <person name="Lucas S."/>
            <person name="Lapidus A."/>
            <person name="Barry K."/>
            <person name="Detter J.C."/>
            <person name="Glavina del Rio T."/>
            <person name="Hammon N."/>
            <person name="Israni S."/>
            <person name="Dalin E."/>
            <person name="Tice H."/>
            <person name="Pitluck S."/>
            <person name="Sims D."/>
            <person name="Brettin T."/>
            <person name="Bruce D."/>
            <person name="Han C."/>
            <person name="Tapia R."/>
            <person name="Schmutz J."/>
            <person name="Larimer F."/>
            <person name="Land M."/>
            <person name="Hauser L."/>
            <person name="Kyrpides N."/>
            <person name="Kim E."/>
            <person name="Tebo B.M."/>
            <person name="Richardson P."/>
        </authorList>
    </citation>
    <scope>NUCLEOTIDE SEQUENCE [LARGE SCALE GENOMIC DNA]</scope>
    <source>
        <strain evidence="2 3">MI-1</strain>
    </source>
</reference>
<evidence type="ECO:0000313" key="2">
    <source>
        <dbReference type="EMBL" id="ABO51813.1"/>
    </source>
</evidence>
<dbReference type="AlphaFoldDB" id="A4J9R0"/>
<gene>
    <name evidence="2" type="ordered locus">Dred_3313</name>
</gene>
<dbReference type="InterPro" id="IPR038728">
    <property type="entry name" value="YkvI-like"/>
</dbReference>
<evidence type="ECO:0000256" key="1">
    <source>
        <dbReference type="SAM" id="Phobius"/>
    </source>
</evidence>
<dbReference type="RefSeq" id="WP_011879598.1">
    <property type="nucleotide sequence ID" value="NC_009253.1"/>
</dbReference>
<feature type="transmembrane region" description="Helical" evidence="1">
    <location>
        <begin position="218"/>
        <end position="243"/>
    </location>
</feature>
<feature type="transmembrane region" description="Helical" evidence="1">
    <location>
        <begin position="299"/>
        <end position="318"/>
    </location>
</feature>
<name>A4J9R0_DESRM</name>
<dbReference type="EMBL" id="CP000612">
    <property type="protein sequence ID" value="ABO51813.1"/>
    <property type="molecule type" value="Genomic_DNA"/>
</dbReference>
<sequence length="351" mass="37582">MINRANLGLLVSLVATYIGTIIGAGFASGQEILQFFILFGYKGLLGVIAAAGLFAYLGALVLHLSVRLRSGNYQELLCYLLGPWAGKFMDILSVFMLVGGLGIMLSGTGAVVQEYLGLPQWLGIALALLAIFVVIFHGLDGLLTINVILVPLKLAAVCLIASLALASHGLPAEIPYINQKGVGGHWLLSSVLYVSCNMIVPVAVLSTMGRSITIRTGVYAGVIGGLGLGVALAMVTLAGLAFYPAILNYEVPMLYMASCVSKVLRPVFALLIWIAMLTTAIADAHGFASRFAPEGGRRYRFFGIAICLLVLPLAYFDFSFLVRLLYPLFGYAGLILIIALLTVPIFKFRRR</sequence>
<keyword evidence="1" id="KW-0812">Transmembrane</keyword>
<dbReference type="PANTHER" id="PTHR37814:SF1">
    <property type="entry name" value="MEMBRANE PROTEIN"/>
    <property type="match status" value="1"/>
</dbReference>
<dbReference type="eggNOG" id="COG3949">
    <property type="taxonomic scope" value="Bacteria"/>
</dbReference>
<feature type="transmembrane region" description="Helical" evidence="1">
    <location>
        <begin position="263"/>
        <end position="287"/>
    </location>
</feature>
<keyword evidence="1" id="KW-0472">Membrane</keyword>
<feature type="transmembrane region" description="Helical" evidence="1">
    <location>
        <begin position="143"/>
        <end position="166"/>
    </location>
</feature>
<feature type="transmembrane region" description="Helical" evidence="1">
    <location>
        <begin position="7"/>
        <end position="27"/>
    </location>
</feature>
<evidence type="ECO:0000313" key="3">
    <source>
        <dbReference type="Proteomes" id="UP000001556"/>
    </source>
</evidence>
<proteinExistence type="predicted"/>
<dbReference type="KEGG" id="drm:Dred_3313"/>
<dbReference type="HOGENOM" id="CLU_043930_0_0_9"/>
<dbReference type="STRING" id="349161.Dred_3313"/>
<feature type="transmembrane region" description="Helical" evidence="1">
    <location>
        <begin position="186"/>
        <end position="206"/>
    </location>
</feature>
<dbReference type="OrthoDB" id="4424890at2"/>
<feature type="transmembrane region" description="Helical" evidence="1">
    <location>
        <begin position="39"/>
        <end position="64"/>
    </location>
</feature>
<keyword evidence="1" id="KW-1133">Transmembrane helix</keyword>